<evidence type="ECO:0000256" key="1">
    <source>
        <dbReference type="SAM" id="MobiDB-lite"/>
    </source>
</evidence>
<protein>
    <submittedName>
        <fullName evidence="2">Uncharacterized protein</fullName>
    </submittedName>
</protein>
<dbReference type="AlphaFoldDB" id="A0ABD2C790"/>
<dbReference type="Proteomes" id="UP001607302">
    <property type="component" value="Unassembled WGS sequence"/>
</dbReference>
<comment type="caution">
    <text evidence="2">The sequence shown here is derived from an EMBL/GenBank/DDBJ whole genome shotgun (WGS) entry which is preliminary data.</text>
</comment>
<name>A0ABD2C790_VESSQ</name>
<organism evidence="2 3">
    <name type="scientific">Vespula squamosa</name>
    <name type="common">Southern yellow jacket</name>
    <name type="synonym">Wasp</name>
    <dbReference type="NCBI Taxonomy" id="30214"/>
    <lineage>
        <taxon>Eukaryota</taxon>
        <taxon>Metazoa</taxon>
        <taxon>Ecdysozoa</taxon>
        <taxon>Arthropoda</taxon>
        <taxon>Hexapoda</taxon>
        <taxon>Insecta</taxon>
        <taxon>Pterygota</taxon>
        <taxon>Neoptera</taxon>
        <taxon>Endopterygota</taxon>
        <taxon>Hymenoptera</taxon>
        <taxon>Apocrita</taxon>
        <taxon>Aculeata</taxon>
        <taxon>Vespoidea</taxon>
        <taxon>Vespidae</taxon>
        <taxon>Vespinae</taxon>
        <taxon>Vespula</taxon>
    </lineage>
</organism>
<sequence length="141" mass="16118">MEERKSSRIEGTKGRGCTAASRIYDAPIERRTLKTLDVKRKGSWLPRTYCKGSIRVVEVAGSVAPTFHHPPPTPALTLTPPSPRAMKCFHPTKSEDREERDSRKGEETMYEFLRESVCVEQKMKGEGVFGIHSRIFLNRRR</sequence>
<evidence type="ECO:0000313" key="3">
    <source>
        <dbReference type="Proteomes" id="UP001607302"/>
    </source>
</evidence>
<accession>A0ABD2C790</accession>
<evidence type="ECO:0000313" key="2">
    <source>
        <dbReference type="EMBL" id="KAL2740193.1"/>
    </source>
</evidence>
<dbReference type="EMBL" id="JAUDFV010000020">
    <property type="protein sequence ID" value="KAL2740193.1"/>
    <property type="molecule type" value="Genomic_DNA"/>
</dbReference>
<gene>
    <name evidence="2" type="ORF">V1478_000334</name>
</gene>
<keyword evidence="3" id="KW-1185">Reference proteome</keyword>
<reference evidence="2 3" key="1">
    <citation type="journal article" date="2024" name="Ann. Entomol. Soc. Am.">
        <title>Genomic analyses of the southern and eastern yellowjacket wasps (Hymenoptera: Vespidae) reveal evolutionary signatures of social life.</title>
        <authorList>
            <person name="Catto M.A."/>
            <person name="Caine P.B."/>
            <person name="Orr S.E."/>
            <person name="Hunt B.G."/>
            <person name="Goodisman M.A.D."/>
        </authorList>
    </citation>
    <scope>NUCLEOTIDE SEQUENCE [LARGE SCALE GENOMIC DNA]</scope>
    <source>
        <strain evidence="2">233</strain>
        <tissue evidence="2">Head and thorax</tissue>
    </source>
</reference>
<feature type="region of interest" description="Disordered" evidence="1">
    <location>
        <begin position="64"/>
        <end position="84"/>
    </location>
</feature>
<proteinExistence type="predicted"/>